<keyword evidence="2" id="KW-1185">Reference proteome</keyword>
<sequence length="118" mass="13892">MQNLYDKAYELARMIENDQIYLDLKEITAKVKKNSEQVKLIDKYQQLQLKLQEKQSQGIQVSDEDLREVNDLYQKLISNPDIKKLFETEERFSILISDISKILTEPLVKISSKNTNNQ</sequence>
<evidence type="ECO:0000313" key="2">
    <source>
        <dbReference type="Proteomes" id="UP000243739"/>
    </source>
</evidence>
<proteinExistence type="predicted"/>
<dbReference type="STRING" id="337097.BHF71_06365"/>
<dbReference type="Gene3D" id="1.20.1500.10">
    <property type="entry name" value="YheA/YmcA-like"/>
    <property type="match status" value="1"/>
</dbReference>
<dbReference type="Pfam" id="PF06133">
    <property type="entry name" value="Com_YlbF"/>
    <property type="match status" value="1"/>
</dbReference>
<dbReference type="InterPro" id="IPR010368">
    <property type="entry name" value="Com_YlbF"/>
</dbReference>
<accession>A0A1D2YWP1</accession>
<dbReference type="EMBL" id="MIJF01000008">
    <property type="protein sequence ID" value="OEG00066.1"/>
    <property type="molecule type" value="Genomic_DNA"/>
</dbReference>
<dbReference type="InterPro" id="IPR023378">
    <property type="entry name" value="YheA/YmcA-like_dom_sf"/>
</dbReference>
<name>A0A1D2YWP1_9BACI</name>
<protein>
    <submittedName>
        <fullName evidence="1">Uncharacterized protein</fullName>
    </submittedName>
</protein>
<evidence type="ECO:0000313" key="1">
    <source>
        <dbReference type="EMBL" id="OEG00066.1"/>
    </source>
</evidence>
<dbReference type="OrthoDB" id="9811402at2"/>
<dbReference type="RefSeq" id="WP_069656038.1">
    <property type="nucleotide sequence ID" value="NZ_MIJF01000008.1"/>
</dbReference>
<dbReference type="Proteomes" id="UP000243739">
    <property type="component" value="Unassembled WGS sequence"/>
</dbReference>
<organism evidence="1 2">
    <name type="scientific">Vulcanibacillus modesticaldus</name>
    <dbReference type="NCBI Taxonomy" id="337097"/>
    <lineage>
        <taxon>Bacteria</taxon>
        <taxon>Bacillati</taxon>
        <taxon>Bacillota</taxon>
        <taxon>Bacilli</taxon>
        <taxon>Bacillales</taxon>
        <taxon>Bacillaceae</taxon>
        <taxon>Vulcanibacillus</taxon>
    </lineage>
</organism>
<comment type="caution">
    <text evidence="1">The sequence shown here is derived from an EMBL/GenBank/DDBJ whole genome shotgun (WGS) entry which is preliminary data.</text>
</comment>
<dbReference type="SUPFAM" id="SSF158622">
    <property type="entry name" value="YheA/YmcA-like"/>
    <property type="match status" value="1"/>
</dbReference>
<reference evidence="1 2" key="1">
    <citation type="submission" date="2016-09" db="EMBL/GenBank/DDBJ databases">
        <title>Draft genome sequence for the type strain of Vulcanibacillus modesticaldus BR, a strictly anaerobic, moderately thermophilic, and nitrate-reducing bacterium from deep sea-hydrothermal vents of the Mid-Atlantic Ridge.</title>
        <authorList>
            <person name="Abin C.A."/>
            <person name="Hollibaugh J.T."/>
        </authorList>
    </citation>
    <scope>NUCLEOTIDE SEQUENCE [LARGE SCALE GENOMIC DNA]</scope>
    <source>
        <strain evidence="1 2">BR</strain>
    </source>
</reference>
<dbReference type="AlphaFoldDB" id="A0A1D2YWP1"/>
<gene>
    <name evidence="1" type="ORF">BHF71_06365</name>
</gene>